<dbReference type="Proteomes" id="UP001501729">
    <property type="component" value="Unassembled WGS sequence"/>
</dbReference>
<keyword evidence="2 5" id="KW-0812">Transmembrane</keyword>
<comment type="caution">
    <text evidence="6">The sequence shown here is derived from an EMBL/GenBank/DDBJ whole genome shotgun (WGS) entry which is preliminary data.</text>
</comment>
<evidence type="ECO:0000256" key="3">
    <source>
        <dbReference type="ARBA" id="ARBA00022989"/>
    </source>
</evidence>
<dbReference type="EMBL" id="BAABKX010000001">
    <property type="protein sequence ID" value="GAA5047586.1"/>
    <property type="molecule type" value="Genomic_DNA"/>
</dbReference>
<protein>
    <submittedName>
        <fullName evidence="6">Energy-coupling factor transporter transmembrane component T</fullName>
    </submittedName>
</protein>
<evidence type="ECO:0000256" key="1">
    <source>
        <dbReference type="ARBA" id="ARBA00004141"/>
    </source>
</evidence>
<keyword evidence="7" id="KW-1185">Reference proteome</keyword>
<evidence type="ECO:0000256" key="5">
    <source>
        <dbReference type="SAM" id="Phobius"/>
    </source>
</evidence>
<accession>A0AAV3UFW9</accession>
<gene>
    <name evidence="6" type="ORF">GCM10025751_18340</name>
</gene>
<dbReference type="InterPro" id="IPR003339">
    <property type="entry name" value="ABC/ECF_trnsptr_transmembrane"/>
</dbReference>
<dbReference type="GO" id="GO:0005886">
    <property type="term" value="C:plasma membrane"/>
    <property type="evidence" value="ECO:0007669"/>
    <property type="project" value="UniProtKB-ARBA"/>
</dbReference>
<evidence type="ECO:0000313" key="6">
    <source>
        <dbReference type="EMBL" id="GAA5047586.1"/>
    </source>
</evidence>
<dbReference type="AlphaFoldDB" id="A0AAV3UFW9"/>
<proteinExistence type="predicted"/>
<evidence type="ECO:0000256" key="2">
    <source>
        <dbReference type="ARBA" id="ARBA00022692"/>
    </source>
</evidence>
<sequence>MGAFSERLDPRVKLFFQAVFAFAALAHTTPRGLALLSVLVGVVLISAETSPLWVLREFRSVFPFLLGGPLFASLTLGSPWFVPADAIPPALASYRVILILCVSAAYIRTTPVRESRAAIQWLVPGRPGQFLGMGVAFVFRFLPVLQADLRAIREAIAARLGTERSLAERMQLVGAAGVARVFSRADTFSLALRVRCFAWNPTLPPLAISRRDVPAICLICALVGWVFV</sequence>
<evidence type="ECO:0000256" key="4">
    <source>
        <dbReference type="ARBA" id="ARBA00023136"/>
    </source>
</evidence>
<feature type="transmembrane region" description="Helical" evidence="5">
    <location>
        <begin position="87"/>
        <end position="107"/>
    </location>
</feature>
<dbReference type="Pfam" id="PF02361">
    <property type="entry name" value="CbiQ"/>
    <property type="match status" value="1"/>
</dbReference>
<comment type="subcellular location">
    <subcellularLocation>
        <location evidence="1">Membrane</location>
        <topology evidence="1">Multi-pass membrane protein</topology>
    </subcellularLocation>
</comment>
<evidence type="ECO:0000313" key="7">
    <source>
        <dbReference type="Proteomes" id="UP001501729"/>
    </source>
</evidence>
<feature type="transmembrane region" description="Helical" evidence="5">
    <location>
        <begin position="62"/>
        <end position="81"/>
    </location>
</feature>
<reference evidence="6 7" key="1">
    <citation type="journal article" date="2019" name="Int. J. Syst. Evol. Microbiol.">
        <title>The Global Catalogue of Microorganisms (GCM) 10K type strain sequencing project: providing services to taxonomists for standard genome sequencing and annotation.</title>
        <authorList>
            <consortium name="The Broad Institute Genomics Platform"/>
            <consortium name="The Broad Institute Genome Sequencing Center for Infectious Disease"/>
            <person name="Wu L."/>
            <person name="Ma J."/>
        </authorList>
    </citation>
    <scope>NUCLEOTIDE SEQUENCE [LARGE SCALE GENOMIC DNA]</scope>
    <source>
        <strain evidence="6 7">JCM 17504</strain>
    </source>
</reference>
<feature type="transmembrane region" description="Helical" evidence="5">
    <location>
        <begin position="36"/>
        <end position="55"/>
    </location>
</feature>
<name>A0AAV3UFW9_9EURY</name>
<keyword evidence="3 5" id="KW-1133">Transmembrane helix</keyword>
<organism evidence="6 7">
    <name type="scientific">Haladaptatus pallidirubidus</name>
    <dbReference type="NCBI Taxonomy" id="1008152"/>
    <lineage>
        <taxon>Archaea</taxon>
        <taxon>Methanobacteriati</taxon>
        <taxon>Methanobacteriota</taxon>
        <taxon>Stenosarchaea group</taxon>
        <taxon>Halobacteria</taxon>
        <taxon>Halobacteriales</taxon>
        <taxon>Haladaptataceae</taxon>
        <taxon>Haladaptatus</taxon>
    </lineage>
</organism>
<dbReference type="CDD" id="cd16914">
    <property type="entry name" value="EcfT"/>
    <property type="match status" value="1"/>
</dbReference>
<keyword evidence="4 5" id="KW-0472">Membrane</keyword>